<dbReference type="SUPFAM" id="SSF53756">
    <property type="entry name" value="UDP-Glycosyltransferase/glycogen phosphorylase"/>
    <property type="match status" value="1"/>
</dbReference>
<proteinExistence type="inferred from homology"/>
<dbReference type="InterPro" id="IPR024517">
    <property type="entry name" value="Glycogen_phosphorylase_DUF3417"/>
</dbReference>
<reference evidence="6 7" key="1">
    <citation type="submission" date="2017-11" db="EMBL/GenBank/DDBJ databases">
        <title>Infants hospitalized years apart are colonized by the same room-sourced microbial strains.</title>
        <authorList>
            <person name="Brooks B."/>
            <person name="Olm M.R."/>
            <person name="Firek B.A."/>
            <person name="Baker R."/>
            <person name="Thomas B.C."/>
            <person name="Morowitz M.J."/>
            <person name="Banfield J.F."/>
        </authorList>
    </citation>
    <scope>NUCLEOTIDE SEQUENCE [LARGE SCALE GENOMIC DNA]</scope>
    <source>
        <strain evidence="6">S2_009_000_R2_76</strain>
    </source>
</reference>
<dbReference type="GO" id="GO:0005975">
    <property type="term" value="P:carbohydrate metabolic process"/>
    <property type="evidence" value="ECO:0007669"/>
    <property type="project" value="InterPro"/>
</dbReference>
<evidence type="ECO:0000256" key="2">
    <source>
        <dbReference type="ARBA" id="ARBA00006047"/>
    </source>
</evidence>
<dbReference type="EMBL" id="QFOI01000182">
    <property type="protein sequence ID" value="PZP47743.1"/>
    <property type="molecule type" value="Genomic_DNA"/>
</dbReference>
<dbReference type="PANTHER" id="PTHR42655:SF1">
    <property type="entry name" value="GLYCOGEN PHOSPHORYLASE"/>
    <property type="match status" value="1"/>
</dbReference>
<dbReference type="NCBIfam" id="TIGR02094">
    <property type="entry name" value="more_P_ylases"/>
    <property type="match status" value="1"/>
</dbReference>
<organism evidence="6 7">
    <name type="scientific">Pseudopedobacter saltans</name>
    <dbReference type="NCBI Taxonomy" id="151895"/>
    <lineage>
        <taxon>Bacteria</taxon>
        <taxon>Pseudomonadati</taxon>
        <taxon>Bacteroidota</taxon>
        <taxon>Sphingobacteriia</taxon>
        <taxon>Sphingobacteriales</taxon>
        <taxon>Sphingobacteriaceae</taxon>
        <taxon>Pseudopedobacter</taxon>
    </lineage>
</organism>
<evidence type="ECO:0000259" key="5">
    <source>
        <dbReference type="Pfam" id="PF11897"/>
    </source>
</evidence>
<feature type="domain" description="DUF3417" evidence="5">
    <location>
        <begin position="23"/>
        <end position="126"/>
    </location>
</feature>
<dbReference type="Gene3D" id="3.40.50.2000">
    <property type="entry name" value="Glycogen Phosphorylase B"/>
    <property type="match status" value="3"/>
</dbReference>
<dbReference type="PANTHER" id="PTHR42655">
    <property type="entry name" value="GLYCOGEN PHOSPHORYLASE"/>
    <property type="match status" value="1"/>
</dbReference>
<dbReference type="Proteomes" id="UP000249645">
    <property type="component" value="Unassembled WGS sequence"/>
</dbReference>
<evidence type="ECO:0000313" key="6">
    <source>
        <dbReference type="EMBL" id="PZP47743.1"/>
    </source>
</evidence>
<comment type="catalytic activity">
    <reaction evidence="1">
        <text>[(1-&gt;4)-alpha-D-glucosyl](n) + phosphate = [(1-&gt;4)-alpha-D-glucosyl](n-1) + alpha-D-glucose 1-phosphate</text>
        <dbReference type="Rhea" id="RHEA:41732"/>
        <dbReference type="Rhea" id="RHEA-COMP:9584"/>
        <dbReference type="Rhea" id="RHEA-COMP:9586"/>
        <dbReference type="ChEBI" id="CHEBI:15444"/>
        <dbReference type="ChEBI" id="CHEBI:43474"/>
        <dbReference type="ChEBI" id="CHEBI:58601"/>
        <dbReference type="EC" id="2.4.1.1"/>
    </reaction>
</comment>
<evidence type="ECO:0000256" key="1">
    <source>
        <dbReference type="ARBA" id="ARBA00001275"/>
    </source>
</evidence>
<dbReference type="PIRSF" id="PIRSF000460">
    <property type="entry name" value="Pprylas_GlgP"/>
    <property type="match status" value="1"/>
</dbReference>
<dbReference type="InterPro" id="IPR000811">
    <property type="entry name" value="Glyco_trans_35"/>
</dbReference>
<feature type="modified residue" description="N6-(pyridoxal phosphate)lysine" evidence="4">
    <location>
        <position position="613"/>
    </location>
</feature>
<evidence type="ECO:0000256" key="4">
    <source>
        <dbReference type="PIRSR" id="PIRSR000460-1"/>
    </source>
</evidence>
<accession>A0A2W5EZ13</accession>
<dbReference type="GO" id="GO:0008184">
    <property type="term" value="F:glycogen phosphorylase activity"/>
    <property type="evidence" value="ECO:0007669"/>
    <property type="project" value="InterPro"/>
</dbReference>
<dbReference type="Pfam" id="PF00343">
    <property type="entry name" value="Phosphorylase"/>
    <property type="match status" value="1"/>
</dbReference>
<evidence type="ECO:0000313" key="7">
    <source>
        <dbReference type="Proteomes" id="UP000249645"/>
    </source>
</evidence>
<sequence>MKNIQLPELDIPFAFSGRSLLSVKMLAKLALNLEWSWNPAAKNIWESLDKELWEKTHNPWAILQSMPLNVLKDKITEKDFLSNVKKITRQAIKGNLTTHWFEKEYGKSSLDCVAYFSMEYMLSESLPIYVGGLGNVAGDQLKSANDLGVPIVAVGLLYQKGYFRQELDKNGRQIVLNPSNDSSQLPITAVRKQNGEWLRIKIKFPIEDLWIKVWQVQVGKLRLFLLDANDLANSPFRRGITSEIYGGDTELRIQQEIVLGIGGYRVLRELGIQPQVCHLNEGHSAFLILERARYFMQDKKCSFEEALYATKVGNLFTTHTAVAAGFDHFSHDLLNLYLGDYIKDDLNTELSFIENLGKISLESNESFSMANLAIHGSGHVNAVSQLHGLVSQSLFSPMFPRFPLNEIPIDYVTNGVHMPTWASDAANTIWSEIAGDNIWNGLHSASDKKIIEKEISYSLIWNTRKEQKKALIDIIRKKASQELYLMDMDKSNPEFMDNLFDPNVLTIGFARRFVPYKRNDLLLHDEQRLVNLLTNYENPVQIVIAGKAPPFDQGGNDMIAHWIDFIRKHELHSKIIFLSDYDIQLAQYMVRGVDIWLNTPRRPWEACGTSGMKVLVNGGLNLSVLDGWWVEAYNPNVGWAIGDGKEHDNDYITDNADAEQLYSSLEQQIIPEYYERNKKGIPEKWVEKIRQSLIQLTPVFSADRAVREYTEKHYLALADLYATRSQKSVADIQKDIALIKLMQQKWHTITFQDFIAENQEEQYHYKVTVNADEIPLPYITVQAFADEVNNLPKEIVTLKRVQPKSKKQTPYYEATFKTDRPLQDFTLRAIPDYSQIASVLELPLITWQR</sequence>
<name>A0A2W5EZ13_9SPHI</name>
<gene>
    <name evidence="6" type="ORF">DI598_10705</name>
</gene>
<protein>
    <submittedName>
        <fullName evidence="6">DUF3417 domain-containing protein</fullName>
    </submittedName>
</protein>
<comment type="similarity">
    <text evidence="2">Belongs to the glycogen phosphorylase family.</text>
</comment>
<dbReference type="GO" id="GO:0030170">
    <property type="term" value="F:pyridoxal phosphate binding"/>
    <property type="evidence" value="ECO:0007669"/>
    <property type="project" value="InterPro"/>
</dbReference>
<keyword evidence="4" id="KW-0663">Pyridoxal phosphate</keyword>
<dbReference type="InterPro" id="IPR052182">
    <property type="entry name" value="Glycogen/Maltodextrin_Phosph"/>
</dbReference>
<dbReference type="InterPro" id="IPR011834">
    <property type="entry name" value="Agluc_phsphrylas"/>
</dbReference>
<dbReference type="AlphaFoldDB" id="A0A2W5EZ13"/>
<evidence type="ECO:0000256" key="3">
    <source>
        <dbReference type="ARBA" id="ARBA00022533"/>
    </source>
</evidence>
<keyword evidence="3" id="KW-0021">Allosteric enzyme</keyword>
<dbReference type="Pfam" id="PF11897">
    <property type="entry name" value="DUF3417"/>
    <property type="match status" value="1"/>
</dbReference>
<comment type="caution">
    <text evidence="6">The sequence shown here is derived from an EMBL/GenBank/DDBJ whole genome shotgun (WGS) entry which is preliminary data.</text>
</comment>